<protein>
    <submittedName>
        <fullName evidence="4">Alpha/beta hydrolase</fullName>
    </submittedName>
</protein>
<comment type="caution">
    <text evidence="4">The sequence shown here is derived from an EMBL/GenBank/DDBJ whole genome shotgun (WGS) entry which is preliminary data.</text>
</comment>
<dbReference type="SUPFAM" id="SSF53474">
    <property type="entry name" value="alpha/beta-Hydrolases"/>
    <property type="match status" value="1"/>
</dbReference>
<dbReference type="InterPro" id="IPR013094">
    <property type="entry name" value="AB_hydrolase_3"/>
</dbReference>
<gene>
    <name evidence="4" type="ORF">ENJ42_09620</name>
</gene>
<dbReference type="PANTHER" id="PTHR48081:SF8">
    <property type="entry name" value="ALPHA_BETA HYDROLASE FOLD-3 DOMAIN-CONTAINING PROTEIN-RELATED"/>
    <property type="match status" value="1"/>
</dbReference>
<dbReference type="InterPro" id="IPR002168">
    <property type="entry name" value="Lipase_GDXG_HIS_AS"/>
</dbReference>
<organism evidence="4">
    <name type="scientific">Hellea balneolensis</name>
    <dbReference type="NCBI Taxonomy" id="287478"/>
    <lineage>
        <taxon>Bacteria</taxon>
        <taxon>Pseudomonadati</taxon>
        <taxon>Pseudomonadota</taxon>
        <taxon>Alphaproteobacteria</taxon>
        <taxon>Maricaulales</taxon>
        <taxon>Robiginitomaculaceae</taxon>
        <taxon>Hellea</taxon>
    </lineage>
</organism>
<dbReference type="GO" id="GO:0016787">
    <property type="term" value="F:hydrolase activity"/>
    <property type="evidence" value="ECO:0007669"/>
    <property type="project" value="UniProtKB-KW"/>
</dbReference>
<name>A0A7C5R528_9PROT</name>
<comment type="similarity">
    <text evidence="1">Belongs to the 'GDXG' lipolytic enzyme family.</text>
</comment>
<dbReference type="Gene3D" id="3.40.50.1820">
    <property type="entry name" value="alpha/beta hydrolase"/>
    <property type="match status" value="1"/>
</dbReference>
<evidence type="ECO:0000313" key="4">
    <source>
        <dbReference type="EMBL" id="HHL43866.1"/>
    </source>
</evidence>
<keyword evidence="2 4" id="KW-0378">Hydrolase</keyword>
<proteinExistence type="inferred from homology"/>
<dbReference type="PROSITE" id="PS01173">
    <property type="entry name" value="LIPASE_GDXG_HIS"/>
    <property type="match status" value="1"/>
</dbReference>
<sequence>MSIADDLRAQIEKIKPKPEQIYSIHNKIRTLTNRFDVPGPEMRDVLDFDIPRNHFPVPVRLYVPKGASRDAGPCLIYLHGGGFVTCSIDSHEGVCLRIADSAKVRVLSVDYRLAPQYPFPAGPDDCLHALEWALEGKGLVQGIDPSRIAIAGDSAGGNMAAYLAQKFRTDLRAQILYYPLMQMAEVRPNKPGPQDMLQLGVVALNFIKKHYVVDADVHDPRISPLFENNLSGLPPTQILTCGLDPLRVEGRLYKEKLQACGVKVEYLHEKALPHGFLNFSRAFPKAQTIPVASGQFLRKHLKPRLKSAS</sequence>
<dbReference type="InterPro" id="IPR050300">
    <property type="entry name" value="GDXG_lipolytic_enzyme"/>
</dbReference>
<evidence type="ECO:0000256" key="2">
    <source>
        <dbReference type="ARBA" id="ARBA00022801"/>
    </source>
</evidence>
<dbReference type="Proteomes" id="UP000885830">
    <property type="component" value="Unassembled WGS sequence"/>
</dbReference>
<dbReference type="Pfam" id="PF07859">
    <property type="entry name" value="Abhydrolase_3"/>
    <property type="match status" value="1"/>
</dbReference>
<dbReference type="PANTHER" id="PTHR48081">
    <property type="entry name" value="AB HYDROLASE SUPERFAMILY PROTEIN C4A8.06C"/>
    <property type="match status" value="1"/>
</dbReference>
<dbReference type="EMBL" id="DRMJ01000504">
    <property type="protein sequence ID" value="HHL43866.1"/>
    <property type="molecule type" value="Genomic_DNA"/>
</dbReference>
<accession>A0A7C5R528</accession>
<evidence type="ECO:0000259" key="3">
    <source>
        <dbReference type="Pfam" id="PF07859"/>
    </source>
</evidence>
<dbReference type="InterPro" id="IPR029058">
    <property type="entry name" value="AB_hydrolase_fold"/>
</dbReference>
<dbReference type="AlphaFoldDB" id="A0A7C5R528"/>
<reference evidence="4" key="1">
    <citation type="journal article" date="2020" name="mSystems">
        <title>Genome- and Community-Level Interaction Insights into Carbon Utilization and Element Cycling Functions of Hydrothermarchaeota in Hydrothermal Sediment.</title>
        <authorList>
            <person name="Zhou Z."/>
            <person name="Liu Y."/>
            <person name="Xu W."/>
            <person name="Pan J."/>
            <person name="Luo Z.H."/>
            <person name="Li M."/>
        </authorList>
    </citation>
    <scope>NUCLEOTIDE SEQUENCE [LARGE SCALE GENOMIC DNA]</scope>
    <source>
        <strain evidence="4">HyVt-485</strain>
    </source>
</reference>
<evidence type="ECO:0000256" key="1">
    <source>
        <dbReference type="ARBA" id="ARBA00010515"/>
    </source>
</evidence>
<feature type="domain" description="Alpha/beta hydrolase fold-3" evidence="3">
    <location>
        <begin position="75"/>
        <end position="277"/>
    </location>
</feature>